<comment type="caution">
    <text evidence="2">The sequence shown here is derived from an EMBL/GenBank/DDBJ whole genome shotgun (WGS) entry which is preliminary data.</text>
</comment>
<dbReference type="Proteomes" id="UP001516023">
    <property type="component" value="Unassembled WGS sequence"/>
</dbReference>
<feature type="region of interest" description="Disordered" evidence="1">
    <location>
        <begin position="106"/>
        <end position="153"/>
    </location>
</feature>
<name>A0ABD3QGC3_9STRA</name>
<sequence length="896" mass="100443">MTILSTLHAKQRQQSTQGHRHHEEPHGTDDGPPPRPPRFGVVFFHSRRRRPSTQQQQYSSQHSNSNNNNVPSPDEDVVQEFLPPKMSFSAHDYFASLRTTSGDAALTNAEDGNVGKPYPIFQPSTDSSSTESSATTTTTLTSPRNAKHIHGTPERRRAYLVRHGEECLQASGTVGNDSNAALLEKYDRLSSHPTTAPLAVELWKYCSLYLTGGVYLDEHVKLLVGLDDVLQWNTGAGSAQGKNYAVTTRSRSAGVEPQWTTGDIARPVVRSSTLEGVQWEAVDDDEGVLHASMEYGRPIGTTPLLAIGMPRNEVPRKMIGVLMSTSVKRLEEEALLLPKALMRFIMEEEEKEKKNWTFFTQRCHGVVVAGGEEERMGVGSKSSLGLVSYMYSHSHDTHVVFFPPESTNRSTLRHCPPSRGYCCEIVDPHRKFVVMLSRSPLVPNQVLPAYSSLDKPYRYQIDPSSTVDESTMAQLPFLSTISLHPSTPKKYTPGNVETTPNAYQILSSLHALPNQEKNKQKCMDCLREKNGADCTRVDDEGVDSSHSCFRDCPNYCGRLCDVSVTEKPVSKVVVVKGPRLKKDPERLIPRIIHQTWFEPVTPEKYPNMARLIESWKRSGWEYIFYDDDSASEFISLHFPPEVREAYDSIIPGAFKADLFRYCVLLIKGGIYADMDVMLEINLDAAVPPDVGFMVPVDAPGSKPDHRMCLWNGFIASAPAHPFLARTLEHVVNNIRNRFTVVDYDKLLCPNPELSVPHAFSTLFTAGPCILGWTLNEVMGRQLQQTFVEGDLVVPEGSVPENVPGRTIILRQNKWDMGAHRFTWVEKNLVIAATDMPDYDDRQKLEGEDEEQAAHYSKTLTRTDLYGETKVYVNRDIAHERIVIRTESEEGKVTALE</sequence>
<dbReference type="InterPro" id="IPR039367">
    <property type="entry name" value="Och1-like"/>
</dbReference>
<evidence type="ECO:0008006" key="4">
    <source>
        <dbReference type="Google" id="ProtNLM"/>
    </source>
</evidence>
<dbReference type="EMBL" id="JABMIG020000043">
    <property type="protein sequence ID" value="KAL3798841.1"/>
    <property type="molecule type" value="Genomic_DNA"/>
</dbReference>
<dbReference type="Pfam" id="PF04488">
    <property type="entry name" value="Gly_transf_sug"/>
    <property type="match status" value="1"/>
</dbReference>
<dbReference type="AlphaFoldDB" id="A0ABD3QGC3"/>
<gene>
    <name evidence="2" type="ORF">HJC23_004629</name>
</gene>
<feature type="compositionally biased region" description="Low complexity" evidence="1">
    <location>
        <begin position="124"/>
        <end position="142"/>
    </location>
</feature>
<reference evidence="2 3" key="1">
    <citation type="journal article" date="2020" name="G3 (Bethesda)">
        <title>Improved Reference Genome for Cyclotella cryptica CCMP332, a Model for Cell Wall Morphogenesis, Salinity Adaptation, and Lipid Production in Diatoms (Bacillariophyta).</title>
        <authorList>
            <person name="Roberts W.R."/>
            <person name="Downey K.M."/>
            <person name="Ruck E.C."/>
            <person name="Traller J.C."/>
            <person name="Alverson A.J."/>
        </authorList>
    </citation>
    <scope>NUCLEOTIDE SEQUENCE [LARGE SCALE GENOMIC DNA]</scope>
    <source>
        <strain evidence="2 3">CCMP332</strain>
    </source>
</reference>
<feature type="region of interest" description="Disordered" evidence="1">
    <location>
        <begin position="1"/>
        <end position="77"/>
    </location>
</feature>
<evidence type="ECO:0000256" key="1">
    <source>
        <dbReference type="SAM" id="MobiDB-lite"/>
    </source>
</evidence>
<dbReference type="SUPFAM" id="SSF53448">
    <property type="entry name" value="Nucleotide-diphospho-sugar transferases"/>
    <property type="match status" value="1"/>
</dbReference>
<evidence type="ECO:0000313" key="3">
    <source>
        <dbReference type="Proteomes" id="UP001516023"/>
    </source>
</evidence>
<proteinExistence type="predicted"/>
<protein>
    <recommendedName>
        <fullName evidence="4">Glycosyltransferase family 32 protein</fullName>
    </recommendedName>
</protein>
<dbReference type="PANTHER" id="PTHR31834">
    <property type="entry name" value="INITIATION-SPECIFIC ALPHA-1,6-MANNOSYLTRANSFERASE"/>
    <property type="match status" value="1"/>
</dbReference>
<dbReference type="FunFam" id="3.90.550.20:FF:000008">
    <property type="entry name" value="Mannosyltransferase OCH1 and related enzymes"/>
    <property type="match status" value="1"/>
</dbReference>
<keyword evidence="3" id="KW-1185">Reference proteome</keyword>
<dbReference type="Gene3D" id="3.90.550.20">
    <property type="match status" value="1"/>
</dbReference>
<accession>A0ABD3QGC3</accession>
<dbReference type="InterPro" id="IPR029044">
    <property type="entry name" value="Nucleotide-diphossugar_trans"/>
</dbReference>
<evidence type="ECO:0000313" key="2">
    <source>
        <dbReference type="EMBL" id="KAL3798841.1"/>
    </source>
</evidence>
<dbReference type="InterPro" id="IPR007577">
    <property type="entry name" value="GlycoTrfase_DXD_sugar-bd_CS"/>
</dbReference>
<feature type="compositionally biased region" description="Low complexity" evidence="1">
    <location>
        <begin position="52"/>
        <end position="69"/>
    </location>
</feature>
<organism evidence="2 3">
    <name type="scientific">Cyclotella cryptica</name>
    <dbReference type="NCBI Taxonomy" id="29204"/>
    <lineage>
        <taxon>Eukaryota</taxon>
        <taxon>Sar</taxon>
        <taxon>Stramenopiles</taxon>
        <taxon>Ochrophyta</taxon>
        <taxon>Bacillariophyta</taxon>
        <taxon>Coscinodiscophyceae</taxon>
        <taxon>Thalassiosirophycidae</taxon>
        <taxon>Stephanodiscales</taxon>
        <taxon>Stephanodiscaceae</taxon>
        <taxon>Cyclotella</taxon>
    </lineage>
</organism>
<dbReference type="PANTHER" id="PTHR31834:SF1">
    <property type="entry name" value="INITIATION-SPECIFIC ALPHA-1,6-MANNOSYLTRANSFERASE"/>
    <property type="match status" value="1"/>
</dbReference>